<evidence type="ECO:0000313" key="4">
    <source>
        <dbReference type="Proteomes" id="UP000195897"/>
    </source>
</evidence>
<feature type="compositionally biased region" description="Polar residues" evidence="1">
    <location>
        <begin position="505"/>
        <end position="516"/>
    </location>
</feature>
<protein>
    <recommendedName>
        <fullName evidence="5">Dockerin type 1</fullName>
    </recommendedName>
</protein>
<evidence type="ECO:0008006" key="5">
    <source>
        <dbReference type="Google" id="ProtNLM"/>
    </source>
</evidence>
<keyword evidence="2" id="KW-0732">Signal</keyword>
<dbReference type="PROSITE" id="PS51257">
    <property type="entry name" value="PROKAR_LIPOPROTEIN"/>
    <property type="match status" value="1"/>
</dbReference>
<sequence>MHTIKYRYRALALCALLMLSGCGAQASSSSTTQTAASEQAATTVSAIDTTSIFSDRDLDASYDESTAIKIALNGDSAACDSDAVTIEGSQITIGAEGIYLLSGTLTDGQIVVSAGETDKVQLVLAGADITSSTSAAIYTRTADKVFVTLAEGTQNTLTNGGTYTAIDENNIDAVLFAKTDLTLNGSGSLTINAQAGHGVVSKDDLVVTDGNYTIASAGHGLSGKDSIAIADGTFSITSDQDGIHAENSEDTSLGYLYIANGAFTIVSQGDAISAQGAVQIDGGSYDLYTGSGSASVDMTSSESGQMGGFRGAMSTPTEDTVTETEEDSVSQKGIKGESTYAINNGTFTIDSADDCFHAGGAMTIAAGEFTLNSGDDAIHCDDALTVQSGTFTIPYCYEGIEGLSITIQDGVFDITSNDDGLNAAGGADSSGLGGFGGRQQDTFASTSDSFITINGGTFTIVSTGDCVDSNGALTINGGTLNLTCNGSGNTAIDCDGTYTNNGGDLTTNDGSENTPGQMGGGKGGGGKGSGRQTMPPSDSTTDSAEEGTPPDRQAAPEASQTA</sequence>
<feature type="region of interest" description="Disordered" evidence="1">
    <location>
        <begin position="505"/>
        <end position="562"/>
    </location>
</feature>
<dbReference type="InterPro" id="IPR025584">
    <property type="entry name" value="Cthe_2159"/>
</dbReference>
<dbReference type="AlphaFoldDB" id="A0A1Y4LB86"/>
<dbReference type="Proteomes" id="UP000195897">
    <property type="component" value="Unassembled WGS sequence"/>
</dbReference>
<feature type="compositionally biased region" description="Gly residues" evidence="1">
    <location>
        <begin position="517"/>
        <end position="529"/>
    </location>
</feature>
<feature type="signal peptide" evidence="2">
    <location>
        <begin position="1"/>
        <end position="26"/>
    </location>
</feature>
<dbReference type="RefSeq" id="WP_087371954.1">
    <property type="nucleotide sequence ID" value="NZ_NFKK01000005.1"/>
</dbReference>
<accession>A0A1Y4LB86</accession>
<name>A0A1Y4LB86_9FIRM</name>
<proteinExistence type="predicted"/>
<reference evidence="4" key="1">
    <citation type="submission" date="2017-04" db="EMBL/GenBank/DDBJ databases">
        <title>Function of individual gut microbiota members based on whole genome sequencing of pure cultures obtained from chicken caecum.</title>
        <authorList>
            <person name="Medvecky M."/>
            <person name="Cejkova D."/>
            <person name="Polansky O."/>
            <person name="Karasova D."/>
            <person name="Kubasova T."/>
            <person name="Cizek A."/>
            <person name="Rychlik I."/>
        </authorList>
    </citation>
    <scope>NUCLEOTIDE SEQUENCE [LARGE SCALE GENOMIC DNA]</scope>
    <source>
        <strain evidence="4">An180</strain>
    </source>
</reference>
<comment type="caution">
    <text evidence="3">The sequence shown here is derived from an EMBL/GenBank/DDBJ whole genome shotgun (WGS) entry which is preliminary data.</text>
</comment>
<evidence type="ECO:0000256" key="2">
    <source>
        <dbReference type="SAM" id="SignalP"/>
    </source>
</evidence>
<dbReference type="EMBL" id="NFKK01000005">
    <property type="protein sequence ID" value="OUP53160.1"/>
    <property type="molecule type" value="Genomic_DNA"/>
</dbReference>
<dbReference type="Pfam" id="PF14262">
    <property type="entry name" value="Cthe_2159"/>
    <property type="match status" value="1"/>
</dbReference>
<organism evidence="3 4">
    <name type="scientific">Butyricicoccus pullicaecorum</name>
    <dbReference type="NCBI Taxonomy" id="501571"/>
    <lineage>
        <taxon>Bacteria</taxon>
        <taxon>Bacillati</taxon>
        <taxon>Bacillota</taxon>
        <taxon>Clostridia</taxon>
        <taxon>Eubacteriales</taxon>
        <taxon>Butyricicoccaceae</taxon>
        <taxon>Butyricicoccus</taxon>
    </lineage>
</organism>
<gene>
    <name evidence="3" type="ORF">B5F17_06200</name>
</gene>
<feature type="region of interest" description="Disordered" evidence="1">
    <location>
        <begin position="299"/>
        <end position="332"/>
    </location>
</feature>
<evidence type="ECO:0000313" key="3">
    <source>
        <dbReference type="EMBL" id="OUP53160.1"/>
    </source>
</evidence>
<feature type="chain" id="PRO_5012983391" description="Dockerin type 1" evidence="2">
    <location>
        <begin position="27"/>
        <end position="562"/>
    </location>
</feature>
<evidence type="ECO:0000256" key="1">
    <source>
        <dbReference type="SAM" id="MobiDB-lite"/>
    </source>
</evidence>
<feature type="compositionally biased region" description="Polar residues" evidence="1">
    <location>
        <begin position="531"/>
        <end position="542"/>
    </location>
</feature>